<feature type="compositionally biased region" description="Basic and acidic residues" evidence="5">
    <location>
        <begin position="50"/>
        <end position="80"/>
    </location>
</feature>
<dbReference type="InterPro" id="IPR002053">
    <property type="entry name" value="Glyco_hydro_25"/>
</dbReference>
<dbReference type="GO" id="GO:0003796">
    <property type="term" value="F:lysozyme activity"/>
    <property type="evidence" value="ECO:0007669"/>
    <property type="project" value="UniProtKB-EC"/>
</dbReference>
<dbReference type="Pfam" id="PF08481">
    <property type="entry name" value="GBS_Bsp-like"/>
    <property type="match status" value="8"/>
</dbReference>
<dbReference type="EMBL" id="AY147914">
    <property type="protein sequence ID" value="AAN64579.1"/>
    <property type="molecule type" value="Genomic_DNA"/>
</dbReference>
<feature type="compositionally biased region" description="Basic and acidic residues" evidence="5">
    <location>
        <begin position="107"/>
        <end position="122"/>
    </location>
</feature>
<dbReference type="CDD" id="cd06522">
    <property type="entry name" value="GH25_AtlA-like"/>
    <property type="match status" value="1"/>
</dbReference>
<keyword evidence="6" id="KW-0732">Signal</keyword>
<dbReference type="InterPro" id="IPR007921">
    <property type="entry name" value="CHAP_dom"/>
</dbReference>
<dbReference type="SUPFAM" id="SSF54001">
    <property type="entry name" value="Cysteine proteinases"/>
    <property type="match status" value="1"/>
</dbReference>
<comment type="similarity">
    <text evidence="1 4">Belongs to the glycosyl hydrolase 25 family.</text>
</comment>
<dbReference type="EC" id="3.2.1.17" evidence="4"/>
<dbReference type="InterPro" id="IPR013688">
    <property type="entry name" value="GBS_Bsp-like"/>
</dbReference>
<organism evidence="8">
    <name type="scientific">Streptococcus gordonii</name>
    <dbReference type="NCBI Taxonomy" id="1302"/>
    <lineage>
        <taxon>Bacteria</taxon>
        <taxon>Bacillati</taxon>
        <taxon>Bacillota</taxon>
        <taxon>Bacilli</taxon>
        <taxon>Lactobacillales</taxon>
        <taxon>Streptococcaceae</taxon>
        <taxon>Streptococcus</taxon>
    </lineage>
</organism>
<evidence type="ECO:0000256" key="6">
    <source>
        <dbReference type="SAM" id="SignalP"/>
    </source>
</evidence>
<protein>
    <recommendedName>
        <fullName evidence="4">Lysozyme</fullName>
        <ecNumber evidence="4">3.2.1.17</ecNumber>
    </recommendedName>
</protein>
<proteinExistence type="inferred from homology"/>
<keyword evidence="2 4" id="KW-0378">Hydrolase</keyword>
<dbReference type="PROSITE" id="PS51904">
    <property type="entry name" value="GLYCOSYL_HYDROL_F25_2"/>
    <property type="match status" value="1"/>
</dbReference>
<dbReference type="InterPro" id="IPR008270">
    <property type="entry name" value="Glyco_hydro_25_AS"/>
</dbReference>
<feature type="region of interest" description="Disordered" evidence="5">
    <location>
        <begin position="25"/>
        <end position="130"/>
    </location>
</feature>
<dbReference type="PANTHER" id="PTHR34135">
    <property type="entry name" value="LYSOZYME"/>
    <property type="match status" value="1"/>
</dbReference>
<dbReference type="Pfam" id="PF05257">
    <property type="entry name" value="CHAP"/>
    <property type="match status" value="1"/>
</dbReference>
<sequence length="1366" mass="151268">MKKKDFIYYASAALLLAVSVRPAYADEQESAVKPIQVKAEQDQDTVAKAVSDDSERVESKGETRTDRQEEQEKLQAEQKTENSQSVPASLPKQSETKVENQSESLEETVKREETSKVDEGTSKKGAVGNSTFYSTGHAGPASRSSDVAVQPKTFVDVSSHNGSISVNDYRTLANKGVGGVVVKLTEGTTYRNPYAGEQARNAQLAGLQVSAYAFSHYTSEEQARAEARHFISEARNLNLPKNTVMVNDMEDAKMKDNINRNTLAWADEMRKNGYTNLMYYTSASWIDENNLRGKGPVKTAQFGLENFWVAQYPTAKLSANDAKTLRYNGRAGAWQFTSQAELLPGKHVFDHSVDYTGRFTSQAKPAPEVPKGPLSGKISIENNDSLAGRFDVVISNVLAPQGVASVSVPVWSDDKGQDDLVWHHATRQQDGRYRVTVKASDHKNSTGKYHVHLYYTQLNGEQIGVTATTTEVSIGKTANKGKPSGKVTIENNNSTTGTFDAVIRDVVSPNGLNEVLVPTWSEVNGQDDLVWHKAVKQADGSYRATIKSGEHNNSQGKYQVHVHYIDGSGQRRYVTETVTEVHQSRPSGVLSIENQDQVSGTFDAVIRNVIAPNGLNEVLIPTWSEVNGQDDLIWHKAVKQADGSYRATIKSSEHKNSQGKYQVHVHYIDGSGQRRYVTETVTEVHQSRPSGVLSIENQDQVSGTFDAVVRNVVAPNGLKEVLVPTWSEANGQDDLIWHKAVKQADGSYRATIKSSEHKNSQGKYQVHVHYIDGSGQRRYVTETVTEVHQSRPSGVLSIENQNQISGTFDAVVRNVIAPNGLKEVLVPTWSEVNGQDDLVWHKAVKQADGSYRATIKSSEHKNSQGKYQVHVHYIDGSGQRRYVTETVTEVHQSRPSGVLSIENQNQISGTFDAVVRNVIAPNGLKEVLIPTWSEVNGQDDLIWHKAVKQADGSYRATIKSSEHKNSQGKYQVHVHYVDGSGQRRYVTETSTQLKLSQPTGKVNIQNNNKETGTFDVVVTDVFSPKGVQSVQVPVWSDQGGQDDLIWYNATRQSDGSYKASIKAENHKNSTGTYHVHLYYIQNDGSRIGVHSTTTQVEYHNLTHKTKAYIKDVNSQTGTFTVAVDQSAQGKRIKNIRAAVWSQAHQENLSWYTQTPAGGHTEIGIAAVNHGNKQGDYTTHVYVDYTDGSVEGFNLGQTRLMPHQVTDQKNRVIRAASNLVGTSTGSAAHQRMVEDYNSVKPLPVGYAVKNTDDWCDIFVTVVFQREGLSHLVGRECGVERHIQIFKKLGIWNEDGTTTPQSGDIITFNWDKDTQQNDGWADHIGIVERVENGWIHTIEGNSSNGVVRRNTYRVGHGNIRGFARPHYQ</sequence>
<dbReference type="Gene3D" id="3.20.20.80">
    <property type="entry name" value="Glycosidases"/>
    <property type="match status" value="1"/>
</dbReference>
<dbReference type="PANTHER" id="PTHR34135:SF2">
    <property type="entry name" value="LYSOZYME"/>
    <property type="match status" value="1"/>
</dbReference>
<feature type="domain" description="Peptidase C51" evidence="7">
    <location>
        <begin position="1253"/>
        <end position="1339"/>
    </location>
</feature>
<dbReference type="PROSITE" id="PS00953">
    <property type="entry name" value="GLYCOSYL_HYDROL_F25_1"/>
    <property type="match status" value="1"/>
</dbReference>
<dbReference type="RefSeq" id="WP_223350439.1">
    <property type="nucleotide sequence ID" value="NZ_JAHZQM010000007.1"/>
</dbReference>
<dbReference type="InterPro" id="IPR018077">
    <property type="entry name" value="Glyco_hydro_fam25_subgr"/>
</dbReference>
<dbReference type="SMART" id="SM00641">
    <property type="entry name" value="Glyco_25"/>
    <property type="match status" value="1"/>
</dbReference>
<reference evidence="8" key="2">
    <citation type="journal article" date="2003" name="J. Bacteriol.">
        <title>Genetic loci for coaggregation receptor polysaccharide biosynthesis in Streptococcus gordonii 38.</title>
        <authorList>
            <person name="Xu D.Q."/>
            <person name="Thompson J."/>
            <person name="Cisar J.O."/>
        </authorList>
    </citation>
    <scope>NUCLEOTIDE SEQUENCE</scope>
    <source>
        <strain evidence="8">38</strain>
    </source>
</reference>
<evidence type="ECO:0000256" key="3">
    <source>
        <dbReference type="ARBA" id="ARBA00023295"/>
    </source>
</evidence>
<dbReference type="InterPro" id="IPR038765">
    <property type="entry name" value="Papain-like_cys_pep_sf"/>
</dbReference>
<feature type="chain" id="PRO_5004299510" description="Lysozyme" evidence="6">
    <location>
        <begin position="26"/>
        <end position="1366"/>
    </location>
</feature>
<feature type="signal peptide" evidence="6">
    <location>
        <begin position="1"/>
        <end position="25"/>
    </location>
</feature>
<dbReference type="GO" id="GO:0016052">
    <property type="term" value="P:carbohydrate catabolic process"/>
    <property type="evidence" value="ECO:0007669"/>
    <property type="project" value="TreeGrafter"/>
</dbReference>
<dbReference type="CAZy" id="GH25">
    <property type="family name" value="Glycoside Hydrolase Family 25"/>
</dbReference>
<evidence type="ECO:0000256" key="4">
    <source>
        <dbReference type="RuleBase" id="RU361176"/>
    </source>
</evidence>
<dbReference type="GO" id="GO:0009253">
    <property type="term" value="P:peptidoglycan catabolic process"/>
    <property type="evidence" value="ECO:0007669"/>
    <property type="project" value="InterPro"/>
</dbReference>
<dbReference type="GO" id="GO:0016998">
    <property type="term" value="P:cell wall macromolecule catabolic process"/>
    <property type="evidence" value="ECO:0007669"/>
    <property type="project" value="InterPro"/>
</dbReference>
<evidence type="ECO:0000259" key="7">
    <source>
        <dbReference type="Pfam" id="PF05257"/>
    </source>
</evidence>
<comment type="catalytic activity">
    <reaction evidence="4">
        <text>Hydrolysis of (1-&gt;4)-beta-linkages between N-acetylmuramic acid and N-acetyl-D-glucosamine residues in a peptidoglycan and between N-acetyl-D-glucosamine residues in chitodextrins.</text>
        <dbReference type="EC" id="3.2.1.17"/>
    </reaction>
</comment>
<dbReference type="Gene3D" id="2.60.40.3760">
    <property type="match status" value="8"/>
</dbReference>
<evidence type="ECO:0000256" key="2">
    <source>
        <dbReference type="ARBA" id="ARBA00022801"/>
    </source>
</evidence>
<evidence type="ECO:0000256" key="1">
    <source>
        <dbReference type="ARBA" id="ARBA00010646"/>
    </source>
</evidence>
<feature type="compositionally biased region" description="Polar residues" evidence="5">
    <location>
        <begin position="82"/>
        <end position="93"/>
    </location>
</feature>
<accession>Q83YQ2</accession>
<evidence type="ECO:0000256" key="5">
    <source>
        <dbReference type="SAM" id="MobiDB-lite"/>
    </source>
</evidence>
<keyword evidence="3 4" id="KW-0326">Glycosidase</keyword>
<name>Q83YQ2_STRGN</name>
<dbReference type="Pfam" id="PF01183">
    <property type="entry name" value="Glyco_hydro_25"/>
    <property type="match status" value="1"/>
</dbReference>
<reference evidence="8" key="1">
    <citation type="submission" date="2002-09" db="EMBL/GenBank/DDBJ databases">
        <authorList>
            <person name="Xu D.-Q."/>
            <person name="Cisar J.O."/>
        </authorList>
    </citation>
    <scope>NUCLEOTIDE SEQUENCE</scope>
    <source>
        <strain evidence="8">38</strain>
    </source>
</reference>
<dbReference type="SUPFAM" id="SSF51445">
    <property type="entry name" value="(Trans)glycosidases"/>
    <property type="match status" value="1"/>
</dbReference>
<dbReference type="InterPro" id="IPR017853">
    <property type="entry name" value="GH"/>
</dbReference>
<evidence type="ECO:0000313" key="8">
    <source>
        <dbReference type="EMBL" id="AAN64579.1"/>
    </source>
</evidence>